<accession>A0A4T0QY50</accession>
<dbReference type="EMBL" id="SPRO01000020">
    <property type="protein sequence ID" value="TIC30192.1"/>
    <property type="molecule type" value="Genomic_DNA"/>
</dbReference>
<protein>
    <submittedName>
        <fullName evidence="2">Uncharacterized protein</fullName>
    </submittedName>
</protein>
<name>A0A4T0QY50_9BASI</name>
<gene>
    <name evidence="2" type="ORF">E3Q10_02221</name>
</gene>
<feature type="region of interest" description="Disordered" evidence="1">
    <location>
        <begin position="1"/>
        <end position="68"/>
    </location>
</feature>
<dbReference type="AlphaFoldDB" id="A0A4T0QY50"/>
<comment type="caution">
    <text evidence="2">The sequence shown here is derived from an EMBL/GenBank/DDBJ whole genome shotgun (WGS) entry which is preliminary data.</text>
</comment>
<feature type="region of interest" description="Disordered" evidence="1">
    <location>
        <begin position="232"/>
        <end position="259"/>
    </location>
</feature>
<proteinExistence type="predicted"/>
<dbReference type="Proteomes" id="UP000305647">
    <property type="component" value="Unassembled WGS sequence"/>
</dbReference>
<evidence type="ECO:0000313" key="3">
    <source>
        <dbReference type="Proteomes" id="UP000305647"/>
    </source>
</evidence>
<reference evidence="2 3" key="1">
    <citation type="submission" date="2019-03" db="EMBL/GenBank/DDBJ databases">
        <title>Sequencing 25 genomes of Wallemia mellicola.</title>
        <authorList>
            <person name="Gostincar C."/>
        </authorList>
    </citation>
    <scope>NUCLEOTIDE SEQUENCE [LARGE SCALE GENOMIC DNA]</scope>
    <source>
        <strain evidence="2 3">EXF-8738</strain>
    </source>
</reference>
<organism evidence="2 3">
    <name type="scientific">Wallemia mellicola</name>
    <dbReference type="NCBI Taxonomy" id="1708541"/>
    <lineage>
        <taxon>Eukaryota</taxon>
        <taxon>Fungi</taxon>
        <taxon>Dikarya</taxon>
        <taxon>Basidiomycota</taxon>
        <taxon>Wallemiomycotina</taxon>
        <taxon>Wallemiomycetes</taxon>
        <taxon>Wallemiales</taxon>
        <taxon>Wallemiaceae</taxon>
        <taxon>Wallemia</taxon>
    </lineage>
</organism>
<feature type="compositionally biased region" description="Low complexity" evidence="1">
    <location>
        <begin position="44"/>
        <end position="59"/>
    </location>
</feature>
<sequence>MATTSKNISIPDRSPGFTMSSRSPHTPPPSATRLRGYPLRRRASSSSLRSSVSEASVESSELDWTTGEDDDLHRLCDEYANESTHTPYAGAAPPNQLVHHLAKTARRGRYGDDNDRWRHTLRSTRKRINMIMREDAPPLYARMEHGGIVKSRSTPNTGLTSPHPLISSQRLVYTLDDEKTPRKILANITAGAYYSPDKSGLRQALGSITIAAPMKSEQPIRRSARHAAISLSDTIDEEANDGASTPKVKHTRRQSSSPVKRLATEINIDNGLRLGLRPRKRQNSVAY</sequence>
<evidence type="ECO:0000313" key="2">
    <source>
        <dbReference type="EMBL" id="TIC30192.1"/>
    </source>
</evidence>
<evidence type="ECO:0000256" key="1">
    <source>
        <dbReference type="SAM" id="MobiDB-lite"/>
    </source>
</evidence>